<evidence type="ECO:0000313" key="2">
    <source>
        <dbReference type="EMBL" id="GMH72375.1"/>
    </source>
</evidence>
<sequence length="173" mass="19099">MEDLGVPENEAYLYVKEDGGGGGIGRKVASLFAGLISVLVSCKGSKRIDAEEDGALEEGSPEALHFTKFKFINGPQAASVTKSFRHAMPTQQFNSPEEVQFKTKNFKYMSKHIREQQVAAEKGIELEREPTEEEKAMRRGYAAAMRQYQGGNRSKSQLIKAYSYGSGARHDGT</sequence>
<dbReference type="AlphaFoldDB" id="A0A9W7AM25"/>
<evidence type="ECO:0000256" key="1">
    <source>
        <dbReference type="SAM" id="MobiDB-lite"/>
    </source>
</evidence>
<name>A0A9W7AM25_9STRA</name>
<accession>A0A9W7AM25</accession>
<feature type="region of interest" description="Disordered" evidence="1">
    <location>
        <begin position="147"/>
        <end position="173"/>
    </location>
</feature>
<dbReference type="Proteomes" id="UP001165082">
    <property type="component" value="Unassembled WGS sequence"/>
</dbReference>
<proteinExistence type="predicted"/>
<organism evidence="2 3">
    <name type="scientific">Triparma retinervis</name>
    <dbReference type="NCBI Taxonomy" id="2557542"/>
    <lineage>
        <taxon>Eukaryota</taxon>
        <taxon>Sar</taxon>
        <taxon>Stramenopiles</taxon>
        <taxon>Ochrophyta</taxon>
        <taxon>Bolidophyceae</taxon>
        <taxon>Parmales</taxon>
        <taxon>Triparmaceae</taxon>
        <taxon>Triparma</taxon>
    </lineage>
</organism>
<dbReference type="OrthoDB" id="10374953at2759"/>
<comment type="caution">
    <text evidence="2">The sequence shown here is derived from an EMBL/GenBank/DDBJ whole genome shotgun (WGS) entry which is preliminary data.</text>
</comment>
<keyword evidence="3" id="KW-1185">Reference proteome</keyword>
<dbReference type="EMBL" id="BRXZ01001486">
    <property type="protein sequence ID" value="GMH72375.1"/>
    <property type="molecule type" value="Genomic_DNA"/>
</dbReference>
<reference evidence="2" key="1">
    <citation type="submission" date="2022-07" db="EMBL/GenBank/DDBJ databases">
        <title>Genome analysis of Parmales, a sister group of diatoms, reveals the evolutionary specialization of diatoms from phago-mixotrophs to photoautotrophs.</title>
        <authorList>
            <person name="Ban H."/>
            <person name="Sato S."/>
            <person name="Yoshikawa S."/>
            <person name="Kazumasa Y."/>
            <person name="Nakamura Y."/>
            <person name="Ichinomiya M."/>
            <person name="Saitoh K."/>
            <person name="Sato N."/>
            <person name="Blanc-Mathieu R."/>
            <person name="Endo H."/>
            <person name="Kuwata A."/>
            <person name="Ogata H."/>
        </authorList>
    </citation>
    <scope>NUCLEOTIDE SEQUENCE</scope>
</reference>
<gene>
    <name evidence="2" type="ORF">TrRE_jg9545</name>
</gene>
<evidence type="ECO:0000313" key="3">
    <source>
        <dbReference type="Proteomes" id="UP001165082"/>
    </source>
</evidence>
<protein>
    <submittedName>
        <fullName evidence="2">Uncharacterized protein</fullName>
    </submittedName>
</protein>